<accession>A0ABQ5UTL2</accession>
<dbReference type="EMBL" id="BSNI01000002">
    <property type="protein sequence ID" value="GLQ18234.1"/>
    <property type="molecule type" value="Genomic_DNA"/>
</dbReference>
<comment type="caution">
    <text evidence="2">The sequence shown here is derived from an EMBL/GenBank/DDBJ whole genome shotgun (WGS) entry which is preliminary data.</text>
</comment>
<evidence type="ECO:0000313" key="3">
    <source>
        <dbReference type="Proteomes" id="UP001161405"/>
    </source>
</evidence>
<protein>
    <recommendedName>
        <fullName evidence="1">YdhG-like domain-containing protein</fullName>
    </recommendedName>
</protein>
<dbReference type="Pfam" id="PF08818">
    <property type="entry name" value="DUF1801"/>
    <property type="match status" value="1"/>
</dbReference>
<evidence type="ECO:0000259" key="1">
    <source>
        <dbReference type="Pfam" id="PF08818"/>
    </source>
</evidence>
<gene>
    <name evidence="2" type="ORF">GCM10007879_24830</name>
</gene>
<keyword evidence="3" id="KW-1185">Reference proteome</keyword>
<reference evidence="2" key="1">
    <citation type="journal article" date="2014" name="Int. J. Syst. Evol. Microbiol.">
        <title>Complete genome of a new Firmicutes species belonging to the dominant human colonic microbiota ('Ruminococcus bicirculans') reveals two chromosomes and a selective capacity to utilize plant glucans.</title>
        <authorList>
            <consortium name="NISC Comparative Sequencing Program"/>
            <person name="Wegmann U."/>
            <person name="Louis P."/>
            <person name="Goesmann A."/>
            <person name="Henrissat B."/>
            <person name="Duncan S.H."/>
            <person name="Flint H.J."/>
        </authorList>
    </citation>
    <scope>NUCLEOTIDE SEQUENCE</scope>
    <source>
        <strain evidence="2">NBRC 107169</strain>
    </source>
</reference>
<dbReference type="InterPro" id="IPR014922">
    <property type="entry name" value="YdhG-like"/>
</dbReference>
<reference evidence="2" key="2">
    <citation type="submission" date="2023-01" db="EMBL/GenBank/DDBJ databases">
        <title>Draft genome sequence of Maritalea porphyrae strain NBRC 107169.</title>
        <authorList>
            <person name="Sun Q."/>
            <person name="Mori K."/>
        </authorList>
    </citation>
    <scope>NUCLEOTIDE SEQUENCE</scope>
    <source>
        <strain evidence="2">NBRC 107169</strain>
    </source>
</reference>
<proteinExistence type="predicted"/>
<dbReference type="SUPFAM" id="SSF159888">
    <property type="entry name" value="YdhG-like"/>
    <property type="match status" value="1"/>
</dbReference>
<sequence>METFCSFEDWFEEQPISLHSTICGLSLLVEETAPELSRSSKWGNAVWLKGRLSLIFIHAKPDHLQFGFYAGALLDDPSQMLKGNAKYVRHVPVYNNEYNALNIAALIRSAVEAKPYR</sequence>
<dbReference type="RefSeq" id="WP_284365017.1">
    <property type="nucleotide sequence ID" value="NZ_BSNI01000002.1"/>
</dbReference>
<dbReference type="Proteomes" id="UP001161405">
    <property type="component" value="Unassembled WGS sequence"/>
</dbReference>
<name>A0ABQ5UTL2_9HYPH</name>
<evidence type="ECO:0000313" key="2">
    <source>
        <dbReference type="EMBL" id="GLQ18234.1"/>
    </source>
</evidence>
<feature type="domain" description="YdhG-like" evidence="1">
    <location>
        <begin position="28"/>
        <end position="111"/>
    </location>
</feature>
<organism evidence="2 3">
    <name type="scientific">Maritalea porphyrae</name>
    <dbReference type="NCBI Taxonomy" id="880732"/>
    <lineage>
        <taxon>Bacteria</taxon>
        <taxon>Pseudomonadati</taxon>
        <taxon>Pseudomonadota</taxon>
        <taxon>Alphaproteobacteria</taxon>
        <taxon>Hyphomicrobiales</taxon>
        <taxon>Devosiaceae</taxon>
        <taxon>Maritalea</taxon>
    </lineage>
</organism>